<dbReference type="NCBIfam" id="NF046055">
    <property type="entry name" value="restr_BPTD_3080"/>
    <property type="match status" value="1"/>
</dbReference>
<dbReference type="Gene3D" id="3.40.50.300">
    <property type="entry name" value="P-loop containing nucleotide triphosphate hydrolases"/>
    <property type="match status" value="2"/>
</dbReference>
<dbReference type="SUPFAM" id="SSF52540">
    <property type="entry name" value="P-loop containing nucleoside triphosphate hydrolases"/>
    <property type="match status" value="1"/>
</dbReference>
<dbReference type="InterPro" id="IPR006935">
    <property type="entry name" value="Helicase/UvrB_N"/>
</dbReference>
<dbReference type="GO" id="GO:0005829">
    <property type="term" value="C:cytosol"/>
    <property type="evidence" value="ECO:0007669"/>
    <property type="project" value="TreeGrafter"/>
</dbReference>
<protein>
    <recommendedName>
        <fullName evidence="1">Helicase/UvrB N-terminal domain-containing protein</fullName>
    </recommendedName>
</protein>
<reference evidence="2 3" key="1">
    <citation type="submission" date="2014-03" db="EMBL/GenBank/DDBJ databases">
        <title>Draft genome sequence of Deinococcus phoenicis 1P10ME.</title>
        <authorList>
            <person name="Stepanov V.G."/>
            <person name="Vaishampayan P."/>
            <person name="Venkateswaran K."/>
            <person name="Fox G.E."/>
        </authorList>
    </citation>
    <scope>NUCLEOTIDE SEQUENCE [LARGE SCALE GENOMIC DNA]</scope>
    <source>
        <strain evidence="2 3">1P10ME</strain>
    </source>
</reference>
<evidence type="ECO:0000313" key="3">
    <source>
        <dbReference type="Proteomes" id="UP000020492"/>
    </source>
</evidence>
<dbReference type="PATRIC" id="fig|1476583.3.peg.3018"/>
<dbReference type="RefSeq" id="WP_051517425.1">
    <property type="nucleotide sequence ID" value="NZ_JHAC01000058.1"/>
</dbReference>
<accession>A0A016QL99</accession>
<dbReference type="InterPro" id="IPR027417">
    <property type="entry name" value="P-loop_NTPase"/>
</dbReference>
<sequence>MSNPFFEQPILNSPYDYPRRHWELDDSGQPTQRVVERRRPASFITPIPKPKQQKGKGKGAVQPTLLMDEGQGLSTTGQTYDTTSNINEVRRLVDAWRLIPDPSKWGVSPETARLLQHWRSHPFSSQRPFFCQVEAVETAIWLTEVAPNTADGRRVLEFLNAANGEATPDLSRLALKLATGAGKTTVMAMLIAWQTVNAVRHPNSRRFTRGFLVVAPGLTIRDRLRVLQPNDPDSYYARRELVPTDMLPDLQKARIVITNYHAFRLRERLDVSKGTRALIQGRTGEALSTVETEGQMLQRVMPELMGLKGVMVLNDEAHHCYREKPGEAVEGDLKGEEKKEAAENNEAARLWISGLEAVNRKLGVLRVFDLSATPFFLRGSGYAEGTLFPWTMSDFSLMDAIECGIVKLPRVPVSQNVPGSEMPIYRNLWEHVGKLMPKKGRGSAGGLDPLALPVKLQTALDALYGHYEKTFQLWEQEGINVPPCFIIVCNNTASSKLVYDFISGFHREDGSFVPGRLGLFRNFDDQGNPLPRPRTLLIDSEQLESGEALDSTFKEVAALEIERFRREVVERTGDPRAGENLTDQDLLREVMNTVGKVGQLGGGIRCVVSVSMLTEGWDANTVTHVLGLRAFSTQLLCEQVIGRALRRQSYDLNEGGLFNVEYADVLGIPFDFTAKPVVAPPQPPRETVQVRAMRPERDHLEIQFPRVAGYRVELPSEHLEAHFTADSTLTLTPELVGPTVTKNAGIIGEGVDLTVEHLNAHRPATVAFHLARHLLMTRWRDPNEEPKLHLFGQLKGIVTQWLTHHLVCQGGTKPAQLLYQPLADLACNRIHNAIVSTFSDRQPPVAILDPYNSSGSTANVNFTTSAKNRWQTAPDKCHLNWAILHSDWEAEFCRVAEAHPQVRAYVKNHNMGFEVPYRHGSEVRQYIPDFILKVDDGHGKNDLLNLIVEIKGYRGEDAKDKKQTMDTYWIPGVNRLGVFGRWAFAELTDLHLMDENFTSVLSERMEHALNRMLHPYIPTTEVTA</sequence>
<dbReference type="eggNOG" id="COG3587">
    <property type="taxonomic scope" value="Bacteria"/>
</dbReference>
<dbReference type="AlphaFoldDB" id="A0A016QL99"/>
<proteinExistence type="predicted"/>
<dbReference type="PANTHER" id="PTHR47396:SF1">
    <property type="entry name" value="ATP-DEPENDENT HELICASE IRC3-RELATED"/>
    <property type="match status" value="1"/>
</dbReference>
<dbReference type="Proteomes" id="UP000020492">
    <property type="component" value="Unassembled WGS sequence"/>
</dbReference>
<dbReference type="InterPro" id="IPR050742">
    <property type="entry name" value="Helicase_Restrict-Modif_Enz"/>
</dbReference>
<evidence type="ECO:0000259" key="1">
    <source>
        <dbReference type="Pfam" id="PF04851"/>
    </source>
</evidence>
<keyword evidence="3" id="KW-1185">Reference proteome</keyword>
<dbReference type="Pfam" id="PF04851">
    <property type="entry name" value="ResIII"/>
    <property type="match status" value="1"/>
</dbReference>
<dbReference type="GO" id="GO:0003677">
    <property type="term" value="F:DNA binding"/>
    <property type="evidence" value="ECO:0007669"/>
    <property type="project" value="InterPro"/>
</dbReference>
<name>A0A016QL99_9DEIO</name>
<dbReference type="EMBL" id="JHAC01000058">
    <property type="protein sequence ID" value="EYB66930.1"/>
    <property type="molecule type" value="Genomic_DNA"/>
</dbReference>
<organism evidence="2 3">
    <name type="scientific">Deinococcus phoenicis</name>
    <dbReference type="NCBI Taxonomy" id="1476583"/>
    <lineage>
        <taxon>Bacteria</taxon>
        <taxon>Thermotogati</taxon>
        <taxon>Deinococcota</taxon>
        <taxon>Deinococci</taxon>
        <taxon>Deinococcales</taxon>
        <taxon>Deinococcaceae</taxon>
        <taxon>Deinococcus</taxon>
    </lineage>
</organism>
<dbReference type="OrthoDB" id="9802901at2"/>
<dbReference type="STRING" id="1476583.DEIPH_ctg060orf0004"/>
<evidence type="ECO:0000313" key="2">
    <source>
        <dbReference type="EMBL" id="EYB66930.1"/>
    </source>
</evidence>
<dbReference type="REBASE" id="86504">
    <property type="entry name" value="Dph27173ORF5P"/>
</dbReference>
<gene>
    <name evidence="2" type="ORF">DEIPH_ctg060orf0004</name>
</gene>
<dbReference type="GO" id="GO:0016787">
    <property type="term" value="F:hydrolase activity"/>
    <property type="evidence" value="ECO:0007669"/>
    <property type="project" value="InterPro"/>
</dbReference>
<dbReference type="PANTHER" id="PTHR47396">
    <property type="entry name" value="TYPE I RESTRICTION ENZYME ECOKI R PROTEIN"/>
    <property type="match status" value="1"/>
</dbReference>
<comment type="caution">
    <text evidence="2">The sequence shown here is derived from an EMBL/GenBank/DDBJ whole genome shotgun (WGS) entry which is preliminary data.</text>
</comment>
<dbReference type="GO" id="GO:0005524">
    <property type="term" value="F:ATP binding"/>
    <property type="evidence" value="ECO:0007669"/>
    <property type="project" value="InterPro"/>
</dbReference>
<feature type="domain" description="Helicase/UvrB N-terminal" evidence="1">
    <location>
        <begin position="168"/>
        <end position="374"/>
    </location>
</feature>